<dbReference type="PANTHER" id="PTHR46089">
    <property type="entry name" value="ALSIN HOMOLOG"/>
    <property type="match status" value="1"/>
</dbReference>
<organism evidence="1 2">
    <name type="scientific">Willisornis vidua</name>
    <name type="common">Xingu scale-backed antbird</name>
    <dbReference type="NCBI Taxonomy" id="1566151"/>
    <lineage>
        <taxon>Eukaryota</taxon>
        <taxon>Metazoa</taxon>
        <taxon>Chordata</taxon>
        <taxon>Craniata</taxon>
        <taxon>Vertebrata</taxon>
        <taxon>Euteleostomi</taxon>
        <taxon>Archelosauria</taxon>
        <taxon>Archosauria</taxon>
        <taxon>Dinosauria</taxon>
        <taxon>Saurischia</taxon>
        <taxon>Theropoda</taxon>
        <taxon>Coelurosauria</taxon>
        <taxon>Aves</taxon>
        <taxon>Neognathae</taxon>
        <taxon>Neoaves</taxon>
        <taxon>Telluraves</taxon>
        <taxon>Australaves</taxon>
        <taxon>Passeriformes</taxon>
        <taxon>Thamnophilidae</taxon>
        <taxon>Willisornis</taxon>
    </lineage>
</organism>
<dbReference type="InterPro" id="IPR051984">
    <property type="entry name" value="Alsin"/>
</dbReference>
<sequence>MGTPGPGGNPGSRCPFSRGFSHWELCHPHRSCPALSLCPQAVWQWKLSQAVRQALTGKRDFPLWGSTGEGSEPPARRFFSYVFRLEGKFRGAAYEGEWHCGKPHGK</sequence>
<accession>A0ABQ9DUZ2</accession>
<proteinExistence type="predicted"/>
<evidence type="ECO:0000313" key="2">
    <source>
        <dbReference type="Proteomes" id="UP001145742"/>
    </source>
</evidence>
<gene>
    <name evidence="1" type="ORF">WISP_00848</name>
</gene>
<name>A0ABQ9DUZ2_9PASS</name>
<comment type="caution">
    <text evidence="1">The sequence shown here is derived from an EMBL/GenBank/DDBJ whole genome shotgun (WGS) entry which is preliminary data.</text>
</comment>
<protein>
    <submittedName>
        <fullName evidence="1">Uncharacterized protein</fullName>
    </submittedName>
</protein>
<evidence type="ECO:0000313" key="1">
    <source>
        <dbReference type="EMBL" id="KAJ7428740.1"/>
    </source>
</evidence>
<reference evidence="1" key="1">
    <citation type="submission" date="2019-10" db="EMBL/GenBank/DDBJ databases">
        <authorList>
            <person name="Soares A.E.R."/>
            <person name="Aleixo A."/>
            <person name="Schneider P."/>
            <person name="Miyaki C.Y."/>
            <person name="Schneider M.P."/>
            <person name="Mello C."/>
            <person name="Vasconcelos A.T.R."/>
        </authorList>
    </citation>
    <scope>NUCLEOTIDE SEQUENCE</scope>
    <source>
        <tissue evidence="1">Muscle</tissue>
    </source>
</reference>
<dbReference type="PANTHER" id="PTHR46089:SF1">
    <property type="entry name" value="ALS2 C-TERMINAL-LIKE PROTEIN"/>
    <property type="match status" value="1"/>
</dbReference>
<dbReference type="EMBL" id="WHWB01017744">
    <property type="protein sequence ID" value="KAJ7428740.1"/>
    <property type="molecule type" value="Genomic_DNA"/>
</dbReference>
<dbReference type="Proteomes" id="UP001145742">
    <property type="component" value="Unassembled WGS sequence"/>
</dbReference>
<keyword evidence="2" id="KW-1185">Reference proteome</keyword>